<protein>
    <submittedName>
        <fullName evidence="8">Major facilitator superfamily domain-containing protein</fullName>
    </submittedName>
</protein>
<evidence type="ECO:0000313" key="9">
    <source>
        <dbReference type="Proteomes" id="UP001286456"/>
    </source>
</evidence>
<name>A0AAE0ILQ6_9PEZI</name>
<comment type="subcellular location">
    <subcellularLocation>
        <location evidence="1">Membrane</location>
        <topology evidence="1">Multi-pass membrane protein</topology>
    </subcellularLocation>
</comment>
<keyword evidence="3 6" id="KW-1133">Transmembrane helix</keyword>
<accession>A0AAE0ILQ6</accession>
<gene>
    <name evidence="8" type="ORF">B0T19DRAFT_460510</name>
</gene>
<dbReference type="GO" id="GO:0022857">
    <property type="term" value="F:transmembrane transporter activity"/>
    <property type="evidence" value="ECO:0007669"/>
    <property type="project" value="InterPro"/>
</dbReference>
<organism evidence="8 9">
    <name type="scientific">Cercophora scortea</name>
    <dbReference type="NCBI Taxonomy" id="314031"/>
    <lineage>
        <taxon>Eukaryota</taxon>
        <taxon>Fungi</taxon>
        <taxon>Dikarya</taxon>
        <taxon>Ascomycota</taxon>
        <taxon>Pezizomycotina</taxon>
        <taxon>Sordariomycetes</taxon>
        <taxon>Sordariomycetidae</taxon>
        <taxon>Sordariales</taxon>
        <taxon>Lasiosphaeriaceae</taxon>
        <taxon>Cercophora</taxon>
    </lineage>
</organism>
<evidence type="ECO:0000256" key="2">
    <source>
        <dbReference type="ARBA" id="ARBA00022692"/>
    </source>
</evidence>
<feature type="transmembrane region" description="Helical" evidence="6">
    <location>
        <begin position="382"/>
        <end position="405"/>
    </location>
</feature>
<dbReference type="PANTHER" id="PTHR23501">
    <property type="entry name" value="MAJOR FACILITATOR SUPERFAMILY"/>
    <property type="match status" value="1"/>
</dbReference>
<evidence type="ECO:0000256" key="5">
    <source>
        <dbReference type="SAM" id="MobiDB-lite"/>
    </source>
</evidence>
<feature type="compositionally biased region" description="Basic and acidic residues" evidence="5">
    <location>
        <begin position="628"/>
        <end position="649"/>
    </location>
</feature>
<evidence type="ECO:0000256" key="4">
    <source>
        <dbReference type="ARBA" id="ARBA00023136"/>
    </source>
</evidence>
<proteinExistence type="predicted"/>
<feature type="transmembrane region" description="Helical" evidence="6">
    <location>
        <begin position="207"/>
        <end position="229"/>
    </location>
</feature>
<feature type="compositionally biased region" description="Acidic residues" evidence="5">
    <location>
        <begin position="651"/>
        <end position="667"/>
    </location>
</feature>
<dbReference type="Pfam" id="PF07690">
    <property type="entry name" value="MFS_1"/>
    <property type="match status" value="1"/>
</dbReference>
<feature type="transmembrane region" description="Helical" evidence="6">
    <location>
        <begin position="283"/>
        <end position="302"/>
    </location>
</feature>
<dbReference type="InterPro" id="IPR011701">
    <property type="entry name" value="MFS"/>
</dbReference>
<keyword evidence="4 6" id="KW-0472">Membrane</keyword>
<sequence length="687" mass="73313">MAQGTLTQMALLEGLSSTAISQDAGAGPRKQHRHMFKQGEITTDLEMPVEAWRKGLMTFSLALAGFMVRNNRKPALPTIVAQFHSVNDIGAYTSAYLLPQCVLQPLCNKLYSLFAFSTVYISSILMFCGGCLLCATSHSSAMFIGGRALSGVGSVGLSIGGFRMLALMPETKGQNLSMGVFSLVLGSSIVVGPIVGGVITQTIGWHWMFWINLPVLGLVLVCMVVAVLFEGPDLRGEKHHLPFADKMALLDWLGTAFLILTLIPIILGIKFGQTDGWGSAKATSLFVAGGAALVLLIMQQLSSTRDLIFEPRIILNRSVWSTAGLFFCALSSVAVLITFLPFLFQKERSVSPQTSGFLSFPLAGTLALGTFIFSIVSTLVSYFNPLAVLGSTFFLVANIMFIATITNSTSTSTIPQIVGYEVIAGTGLGMAWLAEIIFPRAALDKHQLATSLGYTRMLQQVGAAIAVQVAAAIFTRTLLSELSALPLGAEVIVALVHGSPGTDDSDSGSPLELPGWANEAVARAYGKAIKMAFIPATVFAALAFLFSLALPWTKLRGGVTERDSVGAVNSGREELDMEQNEAGPAPTSLGIQVPGNEGQEGASGVKNGAEKASAPGSEASELTLVGLAEEKRGRVGQSRRDSREEKASDDGLPEEEEEDESKEEEANDFGRLELRGKKQEQFRRRSL</sequence>
<feature type="transmembrane region" description="Helical" evidence="6">
    <location>
        <begin position="249"/>
        <end position="271"/>
    </location>
</feature>
<comment type="caution">
    <text evidence="8">The sequence shown here is derived from an EMBL/GenBank/DDBJ whole genome shotgun (WGS) entry which is preliminary data.</text>
</comment>
<keyword evidence="2 6" id="KW-0812">Transmembrane</keyword>
<feature type="transmembrane region" description="Helical" evidence="6">
    <location>
        <begin position="180"/>
        <end position="200"/>
    </location>
</feature>
<feature type="transmembrane region" description="Helical" evidence="6">
    <location>
        <begin position="110"/>
        <end position="136"/>
    </location>
</feature>
<reference evidence="8" key="1">
    <citation type="journal article" date="2023" name="Mol. Phylogenet. Evol.">
        <title>Genome-scale phylogeny and comparative genomics of the fungal order Sordariales.</title>
        <authorList>
            <person name="Hensen N."/>
            <person name="Bonometti L."/>
            <person name="Westerberg I."/>
            <person name="Brannstrom I.O."/>
            <person name="Guillou S."/>
            <person name="Cros-Aarteil S."/>
            <person name="Calhoun S."/>
            <person name="Haridas S."/>
            <person name="Kuo A."/>
            <person name="Mondo S."/>
            <person name="Pangilinan J."/>
            <person name="Riley R."/>
            <person name="LaButti K."/>
            <person name="Andreopoulos B."/>
            <person name="Lipzen A."/>
            <person name="Chen C."/>
            <person name="Yan M."/>
            <person name="Daum C."/>
            <person name="Ng V."/>
            <person name="Clum A."/>
            <person name="Steindorff A."/>
            <person name="Ohm R.A."/>
            <person name="Martin F."/>
            <person name="Silar P."/>
            <person name="Natvig D.O."/>
            <person name="Lalanne C."/>
            <person name="Gautier V."/>
            <person name="Ament-Velasquez S.L."/>
            <person name="Kruys A."/>
            <person name="Hutchinson M.I."/>
            <person name="Powell A.J."/>
            <person name="Barry K."/>
            <person name="Miller A.N."/>
            <person name="Grigoriev I.V."/>
            <person name="Debuchy R."/>
            <person name="Gladieux P."/>
            <person name="Hiltunen Thoren M."/>
            <person name="Johannesson H."/>
        </authorList>
    </citation>
    <scope>NUCLEOTIDE SEQUENCE</scope>
    <source>
        <strain evidence="8">SMH4131-1</strain>
    </source>
</reference>
<feature type="transmembrane region" description="Helical" evidence="6">
    <location>
        <begin position="322"/>
        <end position="344"/>
    </location>
</feature>
<feature type="transmembrane region" description="Helical" evidence="6">
    <location>
        <begin position="532"/>
        <end position="552"/>
    </location>
</feature>
<feature type="transmembrane region" description="Helical" evidence="6">
    <location>
        <begin position="356"/>
        <end position="376"/>
    </location>
</feature>
<dbReference type="EMBL" id="JAUEPO010000003">
    <property type="protein sequence ID" value="KAK3327370.1"/>
    <property type="molecule type" value="Genomic_DNA"/>
</dbReference>
<dbReference type="SUPFAM" id="SSF103473">
    <property type="entry name" value="MFS general substrate transporter"/>
    <property type="match status" value="1"/>
</dbReference>
<dbReference type="Proteomes" id="UP001286456">
    <property type="component" value="Unassembled WGS sequence"/>
</dbReference>
<feature type="domain" description="Major facilitator superfamily (MFS) profile" evidence="7">
    <location>
        <begin position="53"/>
        <end position="555"/>
    </location>
</feature>
<dbReference type="GO" id="GO:0005886">
    <property type="term" value="C:plasma membrane"/>
    <property type="evidence" value="ECO:0007669"/>
    <property type="project" value="TreeGrafter"/>
</dbReference>
<feature type="transmembrane region" description="Helical" evidence="6">
    <location>
        <begin position="148"/>
        <end position="168"/>
    </location>
</feature>
<dbReference type="PROSITE" id="PS50850">
    <property type="entry name" value="MFS"/>
    <property type="match status" value="1"/>
</dbReference>
<feature type="compositionally biased region" description="Basic and acidic residues" evidence="5">
    <location>
        <begin position="668"/>
        <end position="687"/>
    </location>
</feature>
<dbReference type="AlphaFoldDB" id="A0AAE0ILQ6"/>
<evidence type="ECO:0000256" key="3">
    <source>
        <dbReference type="ARBA" id="ARBA00022989"/>
    </source>
</evidence>
<evidence type="ECO:0000313" key="8">
    <source>
        <dbReference type="EMBL" id="KAK3327370.1"/>
    </source>
</evidence>
<evidence type="ECO:0000256" key="1">
    <source>
        <dbReference type="ARBA" id="ARBA00004141"/>
    </source>
</evidence>
<evidence type="ECO:0000259" key="7">
    <source>
        <dbReference type="PROSITE" id="PS50850"/>
    </source>
</evidence>
<evidence type="ECO:0000256" key="6">
    <source>
        <dbReference type="SAM" id="Phobius"/>
    </source>
</evidence>
<feature type="transmembrane region" description="Helical" evidence="6">
    <location>
        <begin position="417"/>
        <end position="438"/>
    </location>
</feature>
<dbReference type="InterPro" id="IPR020846">
    <property type="entry name" value="MFS_dom"/>
</dbReference>
<feature type="region of interest" description="Disordered" evidence="5">
    <location>
        <begin position="562"/>
        <end position="687"/>
    </location>
</feature>
<dbReference type="Gene3D" id="1.20.1720.10">
    <property type="entry name" value="Multidrug resistance protein D"/>
    <property type="match status" value="1"/>
</dbReference>
<reference evidence="8" key="2">
    <citation type="submission" date="2023-06" db="EMBL/GenBank/DDBJ databases">
        <authorList>
            <consortium name="Lawrence Berkeley National Laboratory"/>
            <person name="Haridas S."/>
            <person name="Hensen N."/>
            <person name="Bonometti L."/>
            <person name="Westerberg I."/>
            <person name="Brannstrom I.O."/>
            <person name="Guillou S."/>
            <person name="Cros-Aarteil S."/>
            <person name="Calhoun S."/>
            <person name="Kuo A."/>
            <person name="Mondo S."/>
            <person name="Pangilinan J."/>
            <person name="Riley R."/>
            <person name="Labutti K."/>
            <person name="Andreopoulos B."/>
            <person name="Lipzen A."/>
            <person name="Chen C."/>
            <person name="Yanf M."/>
            <person name="Daum C."/>
            <person name="Ng V."/>
            <person name="Clum A."/>
            <person name="Steindorff A."/>
            <person name="Ohm R."/>
            <person name="Martin F."/>
            <person name="Silar P."/>
            <person name="Natvig D."/>
            <person name="Lalanne C."/>
            <person name="Gautier V."/>
            <person name="Ament-Velasquez S.L."/>
            <person name="Kruys A."/>
            <person name="Hutchinson M.I."/>
            <person name="Powell A.J."/>
            <person name="Barry K."/>
            <person name="Miller A.N."/>
            <person name="Grigoriev I.V."/>
            <person name="Debuchy R."/>
            <person name="Gladieux P."/>
            <person name="Thoren M.H."/>
            <person name="Johannesson H."/>
        </authorList>
    </citation>
    <scope>NUCLEOTIDE SEQUENCE</scope>
    <source>
        <strain evidence="8">SMH4131-1</strain>
    </source>
</reference>
<keyword evidence="9" id="KW-1185">Reference proteome</keyword>
<dbReference type="InterPro" id="IPR036259">
    <property type="entry name" value="MFS_trans_sf"/>
</dbReference>
<dbReference type="PANTHER" id="PTHR23501:SF198">
    <property type="entry name" value="AZOLE RESISTANCE PROTEIN 1-RELATED"/>
    <property type="match status" value="1"/>
</dbReference>
<dbReference type="Gene3D" id="1.20.1250.20">
    <property type="entry name" value="MFS general substrate transporter like domains"/>
    <property type="match status" value="1"/>
</dbReference>